<evidence type="ECO:0000313" key="7">
    <source>
        <dbReference type="Proteomes" id="UP001232536"/>
    </source>
</evidence>
<keyword evidence="2" id="KW-0418">Kinase</keyword>
<keyword evidence="4" id="KW-0472">Membrane</keyword>
<accession>A0ABT9DDR6</accession>
<keyword evidence="7" id="KW-1185">Reference proteome</keyword>
<evidence type="ECO:0000256" key="4">
    <source>
        <dbReference type="SAM" id="Phobius"/>
    </source>
</evidence>
<keyword evidence="4" id="KW-1133">Transmembrane helix</keyword>
<protein>
    <recommendedName>
        <fullName evidence="5">Histidine kinase/HSP90-like ATPase domain-containing protein</fullName>
    </recommendedName>
</protein>
<feature type="transmembrane region" description="Helical" evidence="4">
    <location>
        <begin position="101"/>
        <end position="131"/>
    </location>
</feature>
<dbReference type="CDD" id="cd16917">
    <property type="entry name" value="HATPase_UhpB-NarQ-NarX-like"/>
    <property type="match status" value="1"/>
</dbReference>
<evidence type="ECO:0000256" key="2">
    <source>
        <dbReference type="ARBA" id="ARBA00022777"/>
    </source>
</evidence>
<proteinExistence type="predicted"/>
<keyword evidence="3" id="KW-0902">Two-component regulatory system</keyword>
<dbReference type="Gene3D" id="3.30.565.10">
    <property type="entry name" value="Histidine kinase-like ATPase, C-terminal domain"/>
    <property type="match status" value="1"/>
</dbReference>
<dbReference type="Proteomes" id="UP001232536">
    <property type="component" value="Unassembled WGS sequence"/>
</dbReference>
<feature type="transmembrane region" description="Helical" evidence="4">
    <location>
        <begin position="409"/>
        <end position="428"/>
    </location>
</feature>
<feature type="transmembrane region" description="Helical" evidence="4">
    <location>
        <begin position="12"/>
        <end position="29"/>
    </location>
</feature>
<keyword evidence="4" id="KW-0812">Transmembrane</keyword>
<dbReference type="Pfam" id="PF02518">
    <property type="entry name" value="HATPase_c"/>
    <property type="match status" value="1"/>
</dbReference>
<feature type="transmembrane region" description="Helical" evidence="4">
    <location>
        <begin position="379"/>
        <end position="397"/>
    </location>
</feature>
<dbReference type="SMART" id="SM00387">
    <property type="entry name" value="HATPase_c"/>
    <property type="match status" value="1"/>
</dbReference>
<dbReference type="InterPro" id="IPR003594">
    <property type="entry name" value="HATPase_dom"/>
</dbReference>
<sequence>MRTDEVVVRETFHRVAAGVVAINLVVSAVDVVAGPGVYRPGFAPAVLAVLALLVVSTVHRSFAGRGAQEPLRGAVAVAVLALALHPWAVLRPVPYPPLLHALGAVITISAIASVRLSLAVVPAFALAVAVLRAPFLGSFQAAAEATLLALDGLVVTATVHVLARAARSVHEAVGHAWELAEERTRVWQRTRTREQWDGLVHDKVLGALDLASRSVHERGPAGAARALAAEALSALRGEGLPSSPAVERWAAHAGRLGLDARFRVHGRLENAEVRDAFVGAVNEVLSNVERHSGQRSVTVSGFLRAGNARIVVTDPGRGFDPASVGPGVGLRTSVAARIRAVGGDVEVRSGPGDGTAVVLTWKPLEAPARSSALQWQLRSFTPLVALAWAVLAVVLAVSRGRWATTPSPVAAAAVILGLVALTAGATALPPTRRHGALVAAGALVVALTGALDTALAAPTDWRYWYVSAMTPALAGVAYRFGHWLGLWTATALTAAVMLVDGVGGRPFWDVLTGPAPVLLAVVVASELIRAALSDAWTTVEEAGRQAAELRLALAAEAERESEAESRIAALEGTVAPALVRIVSDEPLSAADAEELELLESAVRDQLVAARLFDEELAAAVRRARGRGVDVDVVAAAAPGRHASGDCAGCRPAVRALLDHVPGGTRVRISWAGPDVTAATVTAVGAGLAPAAAAVRAAGAGQGGALQVSEDEDAVLVTFLPRDVSEEPG</sequence>
<reference evidence="6 7" key="1">
    <citation type="submission" date="2023-07" db="EMBL/GenBank/DDBJ databases">
        <title>Description of novel actinomycetes strains, isolated from tidal flat sediment.</title>
        <authorList>
            <person name="Lu C."/>
        </authorList>
    </citation>
    <scope>NUCLEOTIDE SEQUENCE [LARGE SCALE GENOMIC DNA]</scope>
    <source>
        <strain evidence="6 7">SYSU T00b441</strain>
    </source>
</reference>
<evidence type="ECO:0000313" key="6">
    <source>
        <dbReference type="EMBL" id="MDO8108428.1"/>
    </source>
</evidence>
<dbReference type="RefSeq" id="WP_304602128.1">
    <property type="nucleotide sequence ID" value="NZ_JAUQYP010000002.1"/>
</dbReference>
<feature type="transmembrane region" description="Helical" evidence="4">
    <location>
        <begin position="477"/>
        <end position="499"/>
    </location>
</feature>
<organism evidence="6 7">
    <name type="scientific">Actinotalea lenta</name>
    <dbReference type="NCBI Taxonomy" id="3064654"/>
    <lineage>
        <taxon>Bacteria</taxon>
        <taxon>Bacillati</taxon>
        <taxon>Actinomycetota</taxon>
        <taxon>Actinomycetes</taxon>
        <taxon>Micrococcales</taxon>
        <taxon>Cellulomonadaceae</taxon>
        <taxon>Actinotalea</taxon>
    </lineage>
</organism>
<name>A0ABT9DDR6_9CELL</name>
<dbReference type="EMBL" id="JAUQYP010000002">
    <property type="protein sequence ID" value="MDO8108428.1"/>
    <property type="molecule type" value="Genomic_DNA"/>
</dbReference>
<comment type="caution">
    <text evidence="6">The sequence shown here is derived from an EMBL/GenBank/DDBJ whole genome shotgun (WGS) entry which is preliminary data.</text>
</comment>
<dbReference type="InterPro" id="IPR050482">
    <property type="entry name" value="Sensor_HK_TwoCompSys"/>
</dbReference>
<dbReference type="PANTHER" id="PTHR24421">
    <property type="entry name" value="NITRATE/NITRITE SENSOR PROTEIN NARX-RELATED"/>
    <property type="match status" value="1"/>
</dbReference>
<feature type="domain" description="Histidine kinase/HSP90-like ATPase" evidence="5">
    <location>
        <begin position="272"/>
        <end position="365"/>
    </location>
</feature>
<gene>
    <name evidence="6" type="ORF">Q6348_14620</name>
</gene>
<dbReference type="SUPFAM" id="SSF55874">
    <property type="entry name" value="ATPase domain of HSP90 chaperone/DNA topoisomerase II/histidine kinase"/>
    <property type="match status" value="1"/>
</dbReference>
<feature type="transmembrane region" description="Helical" evidence="4">
    <location>
        <begin position="435"/>
        <end position="457"/>
    </location>
</feature>
<feature type="transmembrane region" description="Helical" evidence="4">
    <location>
        <begin position="71"/>
        <end position="89"/>
    </location>
</feature>
<feature type="transmembrane region" description="Helical" evidence="4">
    <location>
        <begin position="41"/>
        <end position="59"/>
    </location>
</feature>
<keyword evidence="1" id="KW-0808">Transferase</keyword>
<evidence type="ECO:0000256" key="3">
    <source>
        <dbReference type="ARBA" id="ARBA00023012"/>
    </source>
</evidence>
<evidence type="ECO:0000259" key="5">
    <source>
        <dbReference type="SMART" id="SM00387"/>
    </source>
</evidence>
<dbReference type="InterPro" id="IPR036890">
    <property type="entry name" value="HATPase_C_sf"/>
</dbReference>
<evidence type="ECO:0000256" key="1">
    <source>
        <dbReference type="ARBA" id="ARBA00022679"/>
    </source>
</evidence>